<evidence type="ECO:0000313" key="4">
    <source>
        <dbReference type="Proteomes" id="UP000229974"/>
    </source>
</evidence>
<reference evidence="1 3" key="1">
    <citation type="submission" date="2016-03" db="EMBL/GenBank/DDBJ databases">
        <authorList>
            <consortium name="Pathogen Informatics"/>
        </authorList>
    </citation>
    <scope>NUCLEOTIDE SEQUENCE [LARGE SCALE GENOMIC DNA]</scope>
    <source>
        <strain evidence="1">E1424</strain>
        <strain evidence="3">e1424</strain>
    </source>
</reference>
<dbReference type="Proteomes" id="UP000076205">
    <property type="component" value="Unassembled WGS sequence"/>
</dbReference>
<name>A0A2J0PS08_9ENTR</name>
<dbReference type="Proteomes" id="UP000229974">
    <property type="component" value="Unassembled WGS sequence"/>
</dbReference>
<organism evidence="2 4">
    <name type="scientific">Enterobacter hormaechei</name>
    <dbReference type="NCBI Taxonomy" id="158836"/>
    <lineage>
        <taxon>Bacteria</taxon>
        <taxon>Pseudomonadati</taxon>
        <taxon>Pseudomonadota</taxon>
        <taxon>Gammaproteobacteria</taxon>
        <taxon>Enterobacterales</taxon>
        <taxon>Enterobacteriaceae</taxon>
        <taxon>Enterobacter</taxon>
        <taxon>Enterobacter cloacae complex</taxon>
    </lineage>
</organism>
<reference evidence="2 4" key="2">
    <citation type="journal article" date="2017" name="J. Antimicrob. Chemother.">
        <title>Characterization of the population structure, drug resistance mechanisms and plasmids of the community-associated Enterobacter cloacae complex in China.</title>
        <authorList>
            <person name="Zhou K."/>
            <person name="Yu W."/>
            <person name="Cao X."/>
            <person name="Shen P."/>
            <person name="Lu H."/>
            <person name="Luo Q."/>
            <person name="Rossen J.W.A."/>
            <person name="Xiao Y."/>
        </authorList>
    </citation>
    <scope>NUCLEOTIDE SEQUENCE [LARGE SCALE GENOMIC DNA]</scope>
    <source>
        <strain evidence="2 4">ECC904</strain>
    </source>
</reference>
<evidence type="ECO:0000313" key="3">
    <source>
        <dbReference type="Proteomes" id="UP000076205"/>
    </source>
</evidence>
<evidence type="ECO:0000313" key="2">
    <source>
        <dbReference type="EMBL" id="PJD77720.1"/>
    </source>
</evidence>
<dbReference type="GeneID" id="63144889"/>
<dbReference type="AlphaFoldDB" id="A0A2J0PS08"/>
<protein>
    <submittedName>
        <fullName evidence="2">Uncharacterized protein</fullName>
    </submittedName>
</protein>
<dbReference type="EMBL" id="FJYW01000013">
    <property type="protein sequence ID" value="CZY24920.1"/>
    <property type="molecule type" value="Genomic_DNA"/>
</dbReference>
<comment type="caution">
    <text evidence="2">The sequence shown here is derived from an EMBL/GenBank/DDBJ whole genome shotgun (WGS) entry which is preliminary data.</text>
</comment>
<sequence>MFRLTCIELNNGEFAVYINNHYLWSEDACGERLYLGEVLEQLSLMPGVETGTIQEAVPEDEEWNWNDIADRVLPSLSACREGVTVADHIARLQQYPQDALCMGTFWLADDFMSLNDSLTEGEIAEAMRVCYHSHDACIGFNWDTLQFAIDHVKGG</sequence>
<accession>A0A2J0PS08</accession>
<dbReference type="EMBL" id="NEEW01000023">
    <property type="protein sequence ID" value="PJD77720.1"/>
    <property type="molecule type" value="Genomic_DNA"/>
</dbReference>
<dbReference type="OrthoDB" id="6548977at2"/>
<evidence type="ECO:0000313" key="1">
    <source>
        <dbReference type="EMBL" id="CZY24920.1"/>
    </source>
</evidence>
<gene>
    <name evidence="2" type="ORF">B9Q30_25800</name>
    <name evidence="1" type="ORF">SAMEA2273352_04511</name>
</gene>
<dbReference type="RefSeq" id="WP_022650031.1">
    <property type="nucleotide sequence ID" value="NZ_BEEB01000371.1"/>
</dbReference>
<proteinExistence type="predicted"/>